<feature type="region of interest" description="Disordered" evidence="1">
    <location>
        <begin position="59"/>
        <end position="81"/>
    </location>
</feature>
<sequence>MMNAQPLAFKGNPSGGSRTGLVCGVLSSNSGETFGIQTFMSLNSHLPMNLRSWVCVRGGGGGRHITPSEPQDSSDVPVGASSLLSESVLQSELSGPMTQ</sequence>
<name>A0A834C5B0_ORYME</name>
<dbReference type="Proteomes" id="UP000646548">
    <property type="component" value="Unassembled WGS sequence"/>
</dbReference>
<reference evidence="2" key="1">
    <citation type="journal article" name="BMC Genomics">
        <title>Long-read sequencing and de novo genome assembly of marine medaka (Oryzias melastigma).</title>
        <authorList>
            <person name="Liang P."/>
            <person name="Saqib H.S.A."/>
            <person name="Ni X."/>
            <person name="Shen Y."/>
        </authorList>
    </citation>
    <scope>NUCLEOTIDE SEQUENCE</scope>
    <source>
        <strain evidence="2">Bigg-433</strain>
    </source>
</reference>
<accession>A0A834C5B0</accession>
<evidence type="ECO:0000256" key="1">
    <source>
        <dbReference type="SAM" id="MobiDB-lite"/>
    </source>
</evidence>
<organism evidence="2 3">
    <name type="scientific">Oryzias melastigma</name>
    <name type="common">Marine medaka</name>
    <dbReference type="NCBI Taxonomy" id="30732"/>
    <lineage>
        <taxon>Eukaryota</taxon>
        <taxon>Metazoa</taxon>
        <taxon>Chordata</taxon>
        <taxon>Craniata</taxon>
        <taxon>Vertebrata</taxon>
        <taxon>Euteleostomi</taxon>
        <taxon>Actinopterygii</taxon>
        <taxon>Neopterygii</taxon>
        <taxon>Teleostei</taxon>
        <taxon>Neoteleostei</taxon>
        <taxon>Acanthomorphata</taxon>
        <taxon>Ovalentaria</taxon>
        <taxon>Atherinomorphae</taxon>
        <taxon>Beloniformes</taxon>
        <taxon>Adrianichthyidae</taxon>
        <taxon>Oryziinae</taxon>
        <taxon>Oryzias</taxon>
    </lineage>
</organism>
<comment type="caution">
    <text evidence="2">The sequence shown here is derived from an EMBL/GenBank/DDBJ whole genome shotgun (WGS) entry which is preliminary data.</text>
</comment>
<protein>
    <submittedName>
        <fullName evidence="2">Uncharacterized protein</fullName>
    </submittedName>
</protein>
<proteinExistence type="predicted"/>
<evidence type="ECO:0000313" key="2">
    <source>
        <dbReference type="EMBL" id="KAF6723147.1"/>
    </source>
</evidence>
<dbReference type="AlphaFoldDB" id="A0A834C5B0"/>
<gene>
    <name evidence="2" type="ORF">FQA47_003933</name>
</gene>
<dbReference type="EMBL" id="WKFB01000437">
    <property type="protein sequence ID" value="KAF6723147.1"/>
    <property type="molecule type" value="Genomic_DNA"/>
</dbReference>
<evidence type="ECO:0000313" key="3">
    <source>
        <dbReference type="Proteomes" id="UP000646548"/>
    </source>
</evidence>